<evidence type="ECO:0000313" key="2">
    <source>
        <dbReference type="Proteomes" id="UP001600894"/>
    </source>
</evidence>
<gene>
    <name evidence="1" type="ORF">F130042H8_12840</name>
</gene>
<reference evidence="1 2" key="1">
    <citation type="submission" date="2024-04" db="EMBL/GenBank/DDBJ databases">
        <title>Defined microbial consortia suppress multidrug-resistant proinflammatory Enterobacteriaceae via ecological control.</title>
        <authorList>
            <person name="Furuichi M."/>
            <person name="Kawaguchi T."/>
            <person name="Pust M."/>
            <person name="Yasuma K."/>
            <person name="Plichta D."/>
            <person name="Hasegawa N."/>
            <person name="Ohya T."/>
            <person name="Bhattarai S."/>
            <person name="Sasajima S."/>
            <person name="Aoto Y."/>
            <person name="Tuganbaev T."/>
            <person name="Yaginuma M."/>
            <person name="Ueda M."/>
            <person name="Okahashi N."/>
            <person name="Amafuji K."/>
            <person name="Kiridooshi Y."/>
            <person name="Sugita K."/>
            <person name="Strazar M."/>
            <person name="Skelly A."/>
            <person name="Suda W."/>
            <person name="Hattori M."/>
            <person name="Nakamoto N."/>
            <person name="Caballero S."/>
            <person name="Norman J."/>
            <person name="Olle B."/>
            <person name="Tanoue T."/>
            <person name="Arita M."/>
            <person name="Bucci V."/>
            <person name="Atarashi K."/>
            <person name="Xavier R."/>
            <person name="Honda K."/>
        </authorList>
    </citation>
    <scope>NUCLEOTIDE SEQUENCE [LARGE SCALE GENOMIC DNA]</scope>
    <source>
        <strain evidence="2">f13</strain>
    </source>
</reference>
<organism evidence="1 2">
    <name type="scientific">Enterocloster alcoholdehydrogenati</name>
    <dbReference type="NCBI Taxonomy" id="2547410"/>
    <lineage>
        <taxon>Bacteria</taxon>
        <taxon>Bacillati</taxon>
        <taxon>Bacillota</taxon>
        <taxon>Clostridia</taxon>
        <taxon>Lachnospirales</taxon>
        <taxon>Lachnospiraceae</taxon>
        <taxon>Enterocloster</taxon>
    </lineage>
</organism>
<evidence type="ECO:0000313" key="1">
    <source>
        <dbReference type="EMBL" id="GAA6268224.1"/>
    </source>
</evidence>
<dbReference type="EMBL" id="BAABXL010000001">
    <property type="protein sequence ID" value="GAA6268224.1"/>
    <property type="molecule type" value="Genomic_DNA"/>
</dbReference>
<dbReference type="Proteomes" id="UP001600894">
    <property type="component" value="Unassembled WGS sequence"/>
</dbReference>
<dbReference type="SUPFAM" id="SSF51445">
    <property type="entry name" value="(Trans)glycosidases"/>
    <property type="match status" value="1"/>
</dbReference>
<accession>A0ABQ0AW23</accession>
<proteinExistence type="predicted"/>
<dbReference type="RefSeq" id="WP_243176237.1">
    <property type="nucleotide sequence ID" value="NZ_BAABXL010000001.1"/>
</dbReference>
<sequence>MHKKDGKKNKKRGWKRKRSGKALAAAALLLGAAILFSCGFAKTSQYAGGGRGYLRSATYYSDDWVINFWNSESCHMEEELAQIAADGFNSIILAVPWREFQPQTRPISYEDYAWAKLDRVMEMAAAQDLGVILRVGYTWDYAGSDNVLTRYERLLYDEEIRSAWLSYAARLYERASAHENFCGGFLTWEDFWNFTENCAGYGNGITGRKMAKQVGYTAYARERYSLKELSAFYGTDFSDYSEIYLPEKESYARKVLFEFYDAFLQKLLKETQAVFPDLSMEVRLDTDAVKKADGSLEGVPHWNTFGCGDASYTGIMYSVPMGFANAGEKVTAEEALKKAPVLLNQVRAYNGNKPVYVDQFLFTDNTVGFEQNAQLEESEKTAYLNGMGEIFRKYTMGYGIWTYRDYGDNKLYNPQFALGLRGWKSFGGSYVAEGDEGKEAVLPSGSRISQDIRSRATGASGKDAYVRFTLEGRDGAVVTVRAGGRSQTAAAGERRTVEMKFEDCSAEELSISCTGGGTAMVDNVKVYTYITEGDLYRMDGSQDHCMEAVRQLNRTLGASQADNS</sequence>
<keyword evidence="2" id="KW-1185">Reference proteome</keyword>
<protein>
    <recommendedName>
        <fullName evidence="3">Cellulase (Glycosyl hydrolase family 5)</fullName>
    </recommendedName>
</protein>
<comment type="caution">
    <text evidence="1">The sequence shown here is derived from an EMBL/GenBank/DDBJ whole genome shotgun (WGS) entry which is preliminary data.</text>
</comment>
<dbReference type="Gene3D" id="3.20.20.80">
    <property type="entry name" value="Glycosidases"/>
    <property type="match status" value="1"/>
</dbReference>
<dbReference type="InterPro" id="IPR017853">
    <property type="entry name" value="GH"/>
</dbReference>
<evidence type="ECO:0008006" key="3">
    <source>
        <dbReference type="Google" id="ProtNLM"/>
    </source>
</evidence>
<name>A0ABQ0AW23_9FIRM</name>